<keyword evidence="5" id="KW-1185">Reference proteome</keyword>
<keyword evidence="3" id="KW-0472">Membrane</keyword>
<evidence type="ECO:0000256" key="2">
    <source>
        <dbReference type="SAM" id="MobiDB-lite"/>
    </source>
</evidence>
<dbReference type="RefSeq" id="WP_112331262.1">
    <property type="nucleotide sequence ID" value="NZ_QLYR01000001.1"/>
</dbReference>
<dbReference type="GO" id="GO:0006465">
    <property type="term" value="P:signal peptide processing"/>
    <property type="evidence" value="ECO:0007669"/>
    <property type="project" value="UniProtKB-UniRule"/>
</dbReference>
<evidence type="ECO:0000256" key="3">
    <source>
        <dbReference type="SAM" id="Phobius"/>
    </source>
</evidence>
<feature type="region of interest" description="Disordered" evidence="2">
    <location>
        <begin position="229"/>
        <end position="250"/>
    </location>
</feature>
<organism evidence="4 5">
    <name type="scientific">Hydrogeniiclostridium mannosilyticum</name>
    <dbReference type="NCBI Taxonomy" id="2764322"/>
    <lineage>
        <taxon>Bacteria</taxon>
        <taxon>Bacillati</taxon>
        <taxon>Bacillota</taxon>
        <taxon>Clostridia</taxon>
        <taxon>Eubacteriales</taxon>
        <taxon>Acutalibacteraceae</taxon>
        <taxon>Hydrogeniiclostridium</taxon>
    </lineage>
</organism>
<protein>
    <recommendedName>
        <fullName evidence="1">Signal peptidase I</fullName>
        <ecNumber evidence="1">3.4.21.89</ecNumber>
    </recommendedName>
</protein>
<dbReference type="NCBIfam" id="TIGR02228">
    <property type="entry name" value="sigpep_I_arch"/>
    <property type="match status" value="1"/>
</dbReference>
<dbReference type="GO" id="GO:0009003">
    <property type="term" value="F:signal peptidase activity"/>
    <property type="evidence" value="ECO:0007669"/>
    <property type="project" value="UniProtKB-EC"/>
</dbReference>
<dbReference type="EC" id="3.4.21.89" evidence="1"/>
<feature type="transmembrane region" description="Helical" evidence="3">
    <location>
        <begin position="12"/>
        <end position="34"/>
    </location>
</feature>
<dbReference type="GO" id="GO:0016020">
    <property type="term" value="C:membrane"/>
    <property type="evidence" value="ECO:0007669"/>
    <property type="project" value="UniProtKB-UniRule"/>
</dbReference>
<dbReference type="InterPro" id="IPR001733">
    <property type="entry name" value="Peptidase_S26B"/>
</dbReference>
<keyword evidence="4" id="KW-0378">Hydrolase</keyword>
<dbReference type="Proteomes" id="UP000249377">
    <property type="component" value="Unassembled WGS sequence"/>
</dbReference>
<dbReference type="GO" id="GO:0004252">
    <property type="term" value="F:serine-type endopeptidase activity"/>
    <property type="evidence" value="ECO:0007669"/>
    <property type="project" value="UniProtKB-UniRule"/>
</dbReference>
<evidence type="ECO:0000256" key="1">
    <source>
        <dbReference type="NCBIfam" id="TIGR02228"/>
    </source>
</evidence>
<evidence type="ECO:0000313" key="5">
    <source>
        <dbReference type="Proteomes" id="UP000249377"/>
    </source>
</evidence>
<gene>
    <name evidence="4" type="ORF">DPQ25_00725</name>
</gene>
<keyword evidence="3" id="KW-0812">Transmembrane</keyword>
<proteinExistence type="predicted"/>
<name>A0A328UEL1_9FIRM</name>
<accession>A0A328UEL1</accession>
<evidence type="ECO:0000313" key="4">
    <source>
        <dbReference type="EMBL" id="RAQ30066.1"/>
    </source>
</evidence>
<dbReference type="AlphaFoldDB" id="A0A328UEL1"/>
<reference evidence="4 5" key="1">
    <citation type="submission" date="2018-06" db="EMBL/GenBank/DDBJ databases">
        <title>Noncontiguous genome sequence of Ruminococcaceae bacterium ASD2818.</title>
        <authorList>
            <person name="Chaplin A.V."/>
            <person name="Sokolova S.R."/>
            <person name="Kochetkova T.O."/>
            <person name="Goltsov A.Y."/>
            <person name="Trofimov D.Y."/>
            <person name="Efimov B.A."/>
        </authorList>
    </citation>
    <scope>NUCLEOTIDE SEQUENCE [LARGE SCALE GENOMIC DNA]</scope>
    <source>
        <strain evidence="4 5">ASD2818</strain>
    </source>
</reference>
<keyword evidence="3" id="KW-1133">Transmembrane helix</keyword>
<comment type="caution">
    <text evidence="4">The sequence shown here is derived from an EMBL/GenBank/DDBJ whole genome shotgun (WGS) entry which is preliminary data.</text>
</comment>
<feature type="transmembrane region" description="Helical" evidence="3">
    <location>
        <begin position="153"/>
        <end position="174"/>
    </location>
</feature>
<sequence length="250" mass="28227">MKKALHIIKNIFVWLVVILAVCMMIFTIVSVNTFDRADRSLFGFHAFIVRSDSMSATDFSAGDLVLVKEVDPSTLQAGDIISYQSTNPENYGEVVTHKIRELTTDAEGNPGFTTYGTTTDTNDESIVTYSFVLGKYQGRLAGVGNFFAFLKTVPGYIVCIFLPFLILILVQGINSIRLFRQYKREQLAELEALREKERAEMAAERQRLEEQQAESQKMMAELLKLKNELSGRESAAEEQQEQSEEKESVL</sequence>
<dbReference type="EMBL" id="QLYR01000001">
    <property type="protein sequence ID" value="RAQ30066.1"/>
    <property type="molecule type" value="Genomic_DNA"/>
</dbReference>